<dbReference type="InterPro" id="IPR016181">
    <property type="entry name" value="Acyl_CoA_acyltransferase"/>
</dbReference>
<dbReference type="RefSeq" id="WP_344176389.1">
    <property type="nucleotide sequence ID" value="NZ_BAAANC010000002.1"/>
</dbReference>
<organism evidence="3 4">
    <name type="scientific">Kribbella lupini</name>
    <dbReference type="NCBI Taxonomy" id="291602"/>
    <lineage>
        <taxon>Bacteria</taxon>
        <taxon>Bacillati</taxon>
        <taxon>Actinomycetota</taxon>
        <taxon>Actinomycetes</taxon>
        <taxon>Propionibacteriales</taxon>
        <taxon>Kribbellaceae</taxon>
        <taxon>Kribbella</taxon>
    </lineage>
</organism>
<protein>
    <submittedName>
        <fullName evidence="3">GNAT family N-acetyltransferase</fullName>
    </submittedName>
</protein>
<feature type="compositionally biased region" description="Basic and acidic residues" evidence="1">
    <location>
        <begin position="163"/>
        <end position="173"/>
    </location>
</feature>
<feature type="region of interest" description="Disordered" evidence="1">
    <location>
        <begin position="162"/>
        <end position="190"/>
    </location>
</feature>
<feature type="domain" description="N-acetyltransferase" evidence="2">
    <location>
        <begin position="25"/>
        <end position="182"/>
    </location>
</feature>
<dbReference type="InterPro" id="IPR000182">
    <property type="entry name" value="GNAT_dom"/>
</dbReference>
<accession>A0ABN2BAA7</accession>
<keyword evidence="4" id="KW-1185">Reference proteome</keyword>
<gene>
    <name evidence="3" type="ORF">GCM10009741_41640</name>
</gene>
<evidence type="ECO:0000313" key="4">
    <source>
        <dbReference type="Proteomes" id="UP001500363"/>
    </source>
</evidence>
<dbReference type="PROSITE" id="PS51186">
    <property type="entry name" value="GNAT"/>
    <property type="match status" value="1"/>
</dbReference>
<name>A0ABN2BAA7_9ACTN</name>
<comment type="caution">
    <text evidence="3">The sequence shown here is derived from an EMBL/GenBank/DDBJ whole genome shotgun (WGS) entry which is preliminary data.</text>
</comment>
<evidence type="ECO:0000313" key="3">
    <source>
        <dbReference type="EMBL" id="GAA1534849.1"/>
    </source>
</evidence>
<dbReference type="EMBL" id="BAAANC010000002">
    <property type="protein sequence ID" value="GAA1534849.1"/>
    <property type="molecule type" value="Genomic_DNA"/>
</dbReference>
<sequence length="190" mass="21332">MTTSILTYLEQTSPYDVRPAKDSTAEIRRVEEVSPEFARYFYSSVGGDWHWTEKLKWDWARWIGHLTRPAFETWVAYAGGVPAGYIALKGEGTEVEVENFGLLPSFIGRGIGGHLLTVGLQQAWTFPERHPELSEVTRVWLHTNTLDGPHALANYKARGLRPYKTEQEERPDADGPPPGPWPGANRSAAL</sequence>
<dbReference type="SUPFAM" id="SSF55729">
    <property type="entry name" value="Acyl-CoA N-acyltransferases (Nat)"/>
    <property type="match status" value="1"/>
</dbReference>
<dbReference type="Gene3D" id="3.40.630.30">
    <property type="match status" value="1"/>
</dbReference>
<evidence type="ECO:0000259" key="2">
    <source>
        <dbReference type="PROSITE" id="PS51186"/>
    </source>
</evidence>
<reference evidence="3 4" key="1">
    <citation type="journal article" date="2019" name="Int. J. Syst. Evol. Microbiol.">
        <title>The Global Catalogue of Microorganisms (GCM) 10K type strain sequencing project: providing services to taxonomists for standard genome sequencing and annotation.</title>
        <authorList>
            <consortium name="The Broad Institute Genomics Platform"/>
            <consortium name="The Broad Institute Genome Sequencing Center for Infectious Disease"/>
            <person name="Wu L."/>
            <person name="Ma J."/>
        </authorList>
    </citation>
    <scope>NUCLEOTIDE SEQUENCE [LARGE SCALE GENOMIC DNA]</scope>
    <source>
        <strain evidence="3 4">JCM 14303</strain>
    </source>
</reference>
<proteinExistence type="predicted"/>
<evidence type="ECO:0000256" key="1">
    <source>
        <dbReference type="SAM" id="MobiDB-lite"/>
    </source>
</evidence>
<dbReference type="CDD" id="cd04301">
    <property type="entry name" value="NAT_SF"/>
    <property type="match status" value="1"/>
</dbReference>
<dbReference type="Proteomes" id="UP001500363">
    <property type="component" value="Unassembled WGS sequence"/>
</dbReference>
<dbReference type="Pfam" id="PF00583">
    <property type="entry name" value="Acetyltransf_1"/>
    <property type="match status" value="1"/>
</dbReference>